<comment type="caution">
    <text evidence="2">The sequence shown here is derived from an EMBL/GenBank/DDBJ whole genome shotgun (WGS) entry which is preliminary data.</text>
</comment>
<dbReference type="InterPro" id="IPR003033">
    <property type="entry name" value="SCP2_sterol-bd_dom"/>
</dbReference>
<organism evidence="2 3">
    <name type="scientific">Nocardioides aquiterrae</name>
    <dbReference type="NCBI Taxonomy" id="203799"/>
    <lineage>
        <taxon>Bacteria</taxon>
        <taxon>Bacillati</taxon>
        <taxon>Actinomycetota</taxon>
        <taxon>Actinomycetes</taxon>
        <taxon>Propionibacteriales</taxon>
        <taxon>Nocardioidaceae</taxon>
        <taxon>Nocardioides</taxon>
    </lineage>
</organism>
<reference evidence="3" key="1">
    <citation type="journal article" date="2019" name="Int. J. Syst. Evol. Microbiol.">
        <title>The Global Catalogue of Microorganisms (GCM) 10K type strain sequencing project: providing services to taxonomists for standard genome sequencing and annotation.</title>
        <authorList>
            <consortium name="The Broad Institute Genomics Platform"/>
            <consortium name="The Broad Institute Genome Sequencing Center for Infectious Disease"/>
            <person name="Wu L."/>
            <person name="Ma J."/>
        </authorList>
    </citation>
    <scope>NUCLEOTIDE SEQUENCE [LARGE SCALE GENOMIC DNA]</scope>
    <source>
        <strain evidence="3">JCM 11813</strain>
    </source>
</reference>
<dbReference type="RefSeq" id="WP_343908321.1">
    <property type="nucleotide sequence ID" value="NZ_BAAAJE010000015.1"/>
</dbReference>
<dbReference type="Proteomes" id="UP001499979">
    <property type="component" value="Unassembled WGS sequence"/>
</dbReference>
<dbReference type="Gene3D" id="3.30.1050.10">
    <property type="entry name" value="SCP2 sterol-binding domain"/>
    <property type="match status" value="1"/>
</dbReference>
<accession>A0ABP4F3D5</accession>
<keyword evidence="3" id="KW-1185">Reference proteome</keyword>
<proteinExistence type="predicted"/>
<evidence type="ECO:0000313" key="3">
    <source>
        <dbReference type="Proteomes" id="UP001499979"/>
    </source>
</evidence>
<evidence type="ECO:0000259" key="1">
    <source>
        <dbReference type="Pfam" id="PF02036"/>
    </source>
</evidence>
<name>A0ABP4F3D5_9ACTN</name>
<sequence length="126" mass="13855">MTDATAEFFDGLSRRGHEPMLIRLRATLRWDILHSDRTEHRLVRIDHGDIRVSLSDEPADCVITAAHAVCDDVVRGRTSALAALLRGAATVEGDPELMVLAQRLFPRQRAAAVGRNHLPEGRGPDG</sequence>
<evidence type="ECO:0000313" key="2">
    <source>
        <dbReference type="EMBL" id="GAA1148734.1"/>
    </source>
</evidence>
<dbReference type="Pfam" id="PF02036">
    <property type="entry name" value="SCP2"/>
    <property type="match status" value="1"/>
</dbReference>
<feature type="domain" description="SCP2" evidence="1">
    <location>
        <begin position="17"/>
        <end position="105"/>
    </location>
</feature>
<protein>
    <recommendedName>
        <fullName evidence="1">SCP2 domain-containing protein</fullName>
    </recommendedName>
</protein>
<dbReference type="SUPFAM" id="SSF55718">
    <property type="entry name" value="SCP-like"/>
    <property type="match status" value="1"/>
</dbReference>
<dbReference type="InterPro" id="IPR036527">
    <property type="entry name" value="SCP2_sterol-bd_dom_sf"/>
</dbReference>
<dbReference type="EMBL" id="BAAAJE010000015">
    <property type="protein sequence ID" value="GAA1148734.1"/>
    <property type="molecule type" value="Genomic_DNA"/>
</dbReference>
<gene>
    <name evidence="2" type="ORF">GCM10009606_29270</name>
</gene>